<proteinExistence type="predicted"/>
<protein>
    <recommendedName>
        <fullName evidence="1">DUF5641 domain-containing protein</fullName>
    </recommendedName>
</protein>
<evidence type="ECO:0000259" key="1">
    <source>
        <dbReference type="Pfam" id="PF18701"/>
    </source>
</evidence>
<dbReference type="InParanoid" id="E9HTM9"/>
<dbReference type="AlphaFoldDB" id="E9HTM9"/>
<dbReference type="Pfam" id="PF18701">
    <property type="entry name" value="DUF5641"/>
    <property type="match status" value="1"/>
</dbReference>
<dbReference type="KEGG" id="dpx:DAPPUDRAFT_333716"/>
<dbReference type="Proteomes" id="UP000000305">
    <property type="component" value="Unassembled WGS sequence"/>
</dbReference>
<reference evidence="2 3" key="1">
    <citation type="journal article" date="2011" name="Science">
        <title>The ecoresponsive genome of Daphnia pulex.</title>
        <authorList>
            <person name="Colbourne J.K."/>
            <person name="Pfrender M.E."/>
            <person name="Gilbert D."/>
            <person name="Thomas W.K."/>
            <person name="Tucker A."/>
            <person name="Oakley T.H."/>
            <person name="Tokishita S."/>
            <person name="Aerts A."/>
            <person name="Arnold G.J."/>
            <person name="Basu M.K."/>
            <person name="Bauer D.J."/>
            <person name="Caceres C.E."/>
            <person name="Carmel L."/>
            <person name="Casola C."/>
            <person name="Choi J.H."/>
            <person name="Detter J.C."/>
            <person name="Dong Q."/>
            <person name="Dusheyko S."/>
            <person name="Eads B.D."/>
            <person name="Frohlich T."/>
            <person name="Geiler-Samerotte K.A."/>
            <person name="Gerlach D."/>
            <person name="Hatcher P."/>
            <person name="Jogdeo S."/>
            <person name="Krijgsveld J."/>
            <person name="Kriventseva E.V."/>
            <person name="Kultz D."/>
            <person name="Laforsch C."/>
            <person name="Lindquist E."/>
            <person name="Lopez J."/>
            <person name="Manak J.R."/>
            <person name="Muller J."/>
            <person name="Pangilinan J."/>
            <person name="Patwardhan R.P."/>
            <person name="Pitluck S."/>
            <person name="Pritham E.J."/>
            <person name="Rechtsteiner A."/>
            <person name="Rho M."/>
            <person name="Rogozin I.B."/>
            <person name="Sakarya O."/>
            <person name="Salamov A."/>
            <person name="Schaack S."/>
            <person name="Shapiro H."/>
            <person name="Shiga Y."/>
            <person name="Skalitzky C."/>
            <person name="Smith Z."/>
            <person name="Souvorov A."/>
            <person name="Sung W."/>
            <person name="Tang Z."/>
            <person name="Tsuchiya D."/>
            <person name="Tu H."/>
            <person name="Vos H."/>
            <person name="Wang M."/>
            <person name="Wolf Y.I."/>
            <person name="Yamagata H."/>
            <person name="Yamada T."/>
            <person name="Ye Y."/>
            <person name="Shaw J.R."/>
            <person name="Andrews J."/>
            <person name="Crease T.J."/>
            <person name="Tang H."/>
            <person name="Lucas S.M."/>
            <person name="Robertson H.M."/>
            <person name="Bork P."/>
            <person name="Koonin E.V."/>
            <person name="Zdobnov E.M."/>
            <person name="Grigoriev I.V."/>
            <person name="Lynch M."/>
            <person name="Boore J.L."/>
        </authorList>
    </citation>
    <scope>NUCLEOTIDE SEQUENCE [LARGE SCALE GENOMIC DNA]</scope>
</reference>
<evidence type="ECO:0000313" key="3">
    <source>
        <dbReference type="Proteomes" id="UP000000305"/>
    </source>
</evidence>
<feature type="domain" description="DUF5641" evidence="1">
    <location>
        <begin position="35"/>
        <end position="118"/>
    </location>
</feature>
<sequence length="153" mass="17658">MYGDRLTPLPYNPAVEEELLDPTFGEKPSHLFDMFSQRQRILKAFWSRWQKDYLTSLRERHITCKDGFKPSIKVGDVVLLHNEGTRIYWKLAVIDSLIISPDGQIRRANIRNAEGTYELSKLNVNNLQGYCTVNEKSHRIAAAKKVLIRLLAS</sequence>
<dbReference type="STRING" id="6669.E9HTM9"/>
<name>E9HTM9_DAPPU</name>
<dbReference type="InterPro" id="IPR040676">
    <property type="entry name" value="DUF5641"/>
</dbReference>
<accession>E9HTM9</accession>
<gene>
    <name evidence="2" type="ORF">DAPPUDRAFT_333716</name>
</gene>
<keyword evidence="3" id="KW-1185">Reference proteome</keyword>
<organism evidence="2 3">
    <name type="scientific">Daphnia pulex</name>
    <name type="common">Water flea</name>
    <dbReference type="NCBI Taxonomy" id="6669"/>
    <lineage>
        <taxon>Eukaryota</taxon>
        <taxon>Metazoa</taxon>
        <taxon>Ecdysozoa</taxon>
        <taxon>Arthropoda</taxon>
        <taxon>Crustacea</taxon>
        <taxon>Branchiopoda</taxon>
        <taxon>Diplostraca</taxon>
        <taxon>Cladocera</taxon>
        <taxon>Anomopoda</taxon>
        <taxon>Daphniidae</taxon>
        <taxon>Daphnia</taxon>
    </lineage>
</organism>
<evidence type="ECO:0000313" key="2">
    <source>
        <dbReference type="EMBL" id="EFX64905.1"/>
    </source>
</evidence>
<dbReference type="HOGENOM" id="CLU_132263_0_0_1"/>
<dbReference type="PhylomeDB" id="E9HTM9"/>
<dbReference type="EMBL" id="GL732779">
    <property type="protein sequence ID" value="EFX64905.1"/>
    <property type="molecule type" value="Genomic_DNA"/>
</dbReference>
<dbReference type="OrthoDB" id="5973968at2759"/>